<keyword evidence="5" id="KW-1185">Reference proteome</keyword>
<comment type="similarity">
    <text evidence="1">Belongs to the UDP-glycosyltransferase family.</text>
</comment>
<evidence type="ECO:0000256" key="1">
    <source>
        <dbReference type="ARBA" id="ARBA00009995"/>
    </source>
</evidence>
<keyword evidence="2" id="KW-0328">Glycosyltransferase</keyword>
<comment type="caution">
    <text evidence="4">The sequence shown here is derived from an EMBL/GenBank/DDBJ whole genome shotgun (WGS) entry which is preliminary data.</text>
</comment>
<dbReference type="PANTHER" id="PTHR48043">
    <property type="entry name" value="EG:EG0003.4 PROTEIN-RELATED"/>
    <property type="match status" value="1"/>
</dbReference>
<dbReference type="Pfam" id="PF00201">
    <property type="entry name" value="UDPGT"/>
    <property type="match status" value="1"/>
</dbReference>
<proteinExistence type="inferred from homology"/>
<dbReference type="EMBL" id="JAPWTJ010003247">
    <property type="protein sequence ID" value="KAJ8959919.1"/>
    <property type="molecule type" value="Genomic_DNA"/>
</dbReference>
<dbReference type="Proteomes" id="UP001162164">
    <property type="component" value="Unassembled WGS sequence"/>
</dbReference>
<dbReference type="InterPro" id="IPR050271">
    <property type="entry name" value="UDP-glycosyltransferase"/>
</dbReference>
<keyword evidence="3" id="KW-0808">Transferase</keyword>
<gene>
    <name evidence="4" type="ORF">NQ317_010524</name>
</gene>
<protein>
    <recommendedName>
        <fullName evidence="6">Glucuronosyltransferase</fullName>
    </recommendedName>
</protein>
<evidence type="ECO:0000313" key="5">
    <source>
        <dbReference type="Proteomes" id="UP001162164"/>
    </source>
</evidence>
<evidence type="ECO:0008006" key="6">
    <source>
        <dbReference type="Google" id="ProtNLM"/>
    </source>
</evidence>
<evidence type="ECO:0000313" key="4">
    <source>
        <dbReference type="EMBL" id="KAJ8959919.1"/>
    </source>
</evidence>
<evidence type="ECO:0000256" key="3">
    <source>
        <dbReference type="ARBA" id="ARBA00022679"/>
    </source>
</evidence>
<evidence type="ECO:0000256" key="2">
    <source>
        <dbReference type="ARBA" id="ARBA00022676"/>
    </source>
</evidence>
<accession>A0ABQ9IST2</accession>
<dbReference type="SUPFAM" id="SSF53756">
    <property type="entry name" value="UDP-Glycosyltransferase/glycogen phosphorylase"/>
    <property type="match status" value="1"/>
</dbReference>
<dbReference type="Gene3D" id="3.40.50.2000">
    <property type="entry name" value="Glycogen Phosphorylase B"/>
    <property type="match status" value="1"/>
</dbReference>
<sequence length="148" mass="16438">MENAVSLTDAIICNPSVHMLLFFSLSLLGHKNIKLFITQGGIQSMEEAVINHVPMIGLPFFGDQHHNVNKMVGKGFGISLDYTKLDVVSFKNTILEVISNPKEIPNVASKLMPLKKGVIERGCHSETLSRSVFKLGIGWQSMLINRLY</sequence>
<name>A0ABQ9IST2_9CUCU</name>
<dbReference type="PANTHER" id="PTHR48043:SF159">
    <property type="entry name" value="EG:EG0003.4 PROTEIN-RELATED"/>
    <property type="match status" value="1"/>
</dbReference>
<organism evidence="4 5">
    <name type="scientific">Molorchus minor</name>
    <dbReference type="NCBI Taxonomy" id="1323400"/>
    <lineage>
        <taxon>Eukaryota</taxon>
        <taxon>Metazoa</taxon>
        <taxon>Ecdysozoa</taxon>
        <taxon>Arthropoda</taxon>
        <taxon>Hexapoda</taxon>
        <taxon>Insecta</taxon>
        <taxon>Pterygota</taxon>
        <taxon>Neoptera</taxon>
        <taxon>Endopterygota</taxon>
        <taxon>Coleoptera</taxon>
        <taxon>Polyphaga</taxon>
        <taxon>Cucujiformia</taxon>
        <taxon>Chrysomeloidea</taxon>
        <taxon>Cerambycidae</taxon>
        <taxon>Lamiinae</taxon>
        <taxon>Monochamini</taxon>
        <taxon>Molorchus</taxon>
    </lineage>
</organism>
<reference evidence="4" key="1">
    <citation type="journal article" date="2023" name="Insect Mol. Biol.">
        <title>Genome sequencing provides insights into the evolution of gene families encoding plant cell wall-degrading enzymes in longhorned beetles.</title>
        <authorList>
            <person name="Shin N.R."/>
            <person name="Okamura Y."/>
            <person name="Kirsch R."/>
            <person name="Pauchet Y."/>
        </authorList>
    </citation>
    <scope>NUCLEOTIDE SEQUENCE</scope>
    <source>
        <strain evidence="4">MMC_N1</strain>
    </source>
</reference>
<dbReference type="InterPro" id="IPR002213">
    <property type="entry name" value="UDP_glucos_trans"/>
</dbReference>